<feature type="non-terminal residue" evidence="1">
    <location>
        <position position="149"/>
    </location>
</feature>
<gene>
    <name evidence="1" type="ORF">S01H4_30592</name>
</gene>
<comment type="caution">
    <text evidence="1">The sequence shown here is derived from an EMBL/GenBank/DDBJ whole genome shotgun (WGS) entry which is preliminary data.</text>
</comment>
<sequence length="149" mass="17026">MGKSCKRLSESISPKTIPKSNEEIKELLNCLKADIENYTRSLEVGTDDMVNHFKKSILPLLTKRGLEDSFKDQLAKYDRVLGTKTIAIRHNFRTFIEKLVSDIKEDMIILSYKNVRGERIGASLDESIKVVYVDFSNFAMIASQLFFAL</sequence>
<dbReference type="AlphaFoldDB" id="X1BSM4"/>
<reference evidence="1" key="1">
    <citation type="journal article" date="2014" name="Front. Microbiol.">
        <title>High frequency of phylogenetically diverse reductive dehalogenase-homologous genes in deep subseafloor sedimentary metagenomes.</title>
        <authorList>
            <person name="Kawai M."/>
            <person name="Futagami T."/>
            <person name="Toyoda A."/>
            <person name="Takaki Y."/>
            <person name="Nishi S."/>
            <person name="Hori S."/>
            <person name="Arai W."/>
            <person name="Tsubouchi T."/>
            <person name="Morono Y."/>
            <person name="Uchiyama I."/>
            <person name="Ito T."/>
            <person name="Fujiyama A."/>
            <person name="Inagaki F."/>
            <person name="Takami H."/>
        </authorList>
    </citation>
    <scope>NUCLEOTIDE SEQUENCE</scope>
    <source>
        <strain evidence="1">Expedition CK06-06</strain>
    </source>
</reference>
<dbReference type="EMBL" id="BART01015806">
    <property type="protein sequence ID" value="GAG75151.1"/>
    <property type="molecule type" value="Genomic_DNA"/>
</dbReference>
<evidence type="ECO:0000313" key="1">
    <source>
        <dbReference type="EMBL" id="GAG75151.1"/>
    </source>
</evidence>
<proteinExistence type="predicted"/>
<accession>X1BSM4</accession>
<organism evidence="1">
    <name type="scientific">marine sediment metagenome</name>
    <dbReference type="NCBI Taxonomy" id="412755"/>
    <lineage>
        <taxon>unclassified sequences</taxon>
        <taxon>metagenomes</taxon>
        <taxon>ecological metagenomes</taxon>
    </lineage>
</organism>
<protein>
    <submittedName>
        <fullName evidence="1">Uncharacterized protein</fullName>
    </submittedName>
</protein>
<name>X1BSM4_9ZZZZ</name>